<sequence length="221" mass="24954">MRNIGYDRSDTLFRSPIPEEIGIYGYMSDHSADGFASKMASMSHHYADVLAEICAQVQSKPRTEICLKGTLSLKKVRSLCGRNELKINLPDRNAYGFGPASDVRKWQKSAQMDRTYNHPGDRARRHTSFGPYSRPFPQTLLVVKNSRSDNHSEGMMRAGFFGRPAGRTLPIPFQKYSASTEHRPESGQKIVREDRGRGAKAQNSFAIVRLIGLFDLSDYYD</sequence>
<evidence type="ECO:0000313" key="2">
    <source>
        <dbReference type="Proteomes" id="UP001218188"/>
    </source>
</evidence>
<dbReference type="EMBL" id="JARJCM010000017">
    <property type="protein sequence ID" value="KAJ7041411.1"/>
    <property type="molecule type" value="Genomic_DNA"/>
</dbReference>
<proteinExistence type="predicted"/>
<reference evidence="1" key="1">
    <citation type="submission" date="2023-03" db="EMBL/GenBank/DDBJ databases">
        <title>Massive genome expansion in bonnet fungi (Mycena s.s.) driven by repeated elements and novel gene families across ecological guilds.</title>
        <authorList>
            <consortium name="Lawrence Berkeley National Laboratory"/>
            <person name="Harder C.B."/>
            <person name="Miyauchi S."/>
            <person name="Viragh M."/>
            <person name="Kuo A."/>
            <person name="Thoen E."/>
            <person name="Andreopoulos B."/>
            <person name="Lu D."/>
            <person name="Skrede I."/>
            <person name="Drula E."/>
            <person name="Henrissat B."/>
            <person name="Morin E."/>
            <person name="Kohler A."/>
            <person name="Barry K."/>
            <person name="LaButti K."/>
            <person name="Morin E."/>
            <person name="Salamov A."/>
            <person name="Lipzen A."/>
            <person name="Mereny Z."/>
            <person name="Hegedus B."/>
            <person name="Baldrian P."/>
            <person name="Stursova M."/>
            <person name="Weitz H."/>
            <person name="Taylor A."/>
            <person name="Grigoriev I.V."/>
            <person name="Nagy L.G."/>
            <person name="Martin F."/>
            <person name="Kauserud H."/>
        </authorList>
    </citation>
    <scope>NUCLEOTIDE SEQUENCE</scope>
    <source>
        <strain evidence="1">CBHHK200</strain>
    </source>
</reference>
<evidence type="ECO:0000313" key="1">
    <source>
        <dbReference type="EMBL" id="KAJ7041411.1"/>
    </source>
</evidence>
<dbReference type="Proteomes" id="UP001218188">
    <property type="component" value="Unassembled WGS sequence"/>
</dbReference>
<protein>
    <submittedName>
        <fullName evidence="1">Uncharacterized protein</fullName>
    </submittedName>
</protein>
<organism evidence="1 2">
    <name type="scientific">Mycena alexandri</name>
    <dbReference type="NCBI Taxonomy" id="1745969"/>
    <lineage>
        <taxon>Eukaryota</taxon>
        <taxon>Fungi</taxon>
        <taxon>Dikarya</taxon>
        <taxon>Basidiomycota</taxon>
        <taxon>Agaricomycotina</taxon>
        <taxon>Agaricomycetes</taxon>
        <taxon>Agaricomycetidae</taxon>
        <taxon>Agaricales</taxon>
        <taxon>Marasmiineae</taxon>
        <taxon>Mycenaceae</taxon>
        <taxon>Mycena</taxon>
    </lineage>
</organism>
<accession>A0AAD6T9M0</accession>
<name>A0AAD6T9M0_9AGAR</name>
<comment type="caution">
    <text evidence="1">The sequence shown here is derived from an EMBL/GenBank/DDBJ whole genome shotgun (WGS) entry which is preliminary data.</text>
</comment>
<dbReference type="AlphaFoldDB" id="A0AAD6T9M0"/>
<keyword evidence="2" id="KW-1185">Reference proteome</keyword>
<gene>
    <name evidence="1" type="ORF">C8F04DRAFT_1230449</name>
</gene>